<comment type="similarity">
    <text evidence="4">Belongs to the UPP synthase family.</text>
</comment>
<comment type="catalytic activity">
    <reaction evidence="12">
        <text>n isopentenyl diphosphate + (2E,6E)-farnesyl diphosphate = a di-trans,poly-cis-polyprenyl diphosphate + n diphosphate</text>
        <dbReference type="Rhea" id="RHEA:53008"/>
        <dbReference type="Rhea" id="RHEA-COMP:19494"/>
        <dbReference type="ChEBI" id="CHEBI:33019"/>
        <dbReference type="ChEBI" id="CHEBI:128769"/>
        <dbReference type="ChEBI" id="CHEBI:136960"/>
        <dbReference type="ChEBI" id="CHEBI:175763"/>
        <dbReference type="EC" id="2.5.1.87"/>
    </reaction>
</comment>
<reference evidence="15" key="1">
    <citation type="journal article" date="2018" name="Nat. Microbiol.">
        <title>Leveraging single-cell genomics to expand the fungal tree of life.</title>
        <authorList>
            <person name="Ahrendt S.R."/>
            <person name="Quandt C.A."/>
            <person name="Ciobanu D."/>
            <person name="Clum A."/>
            <person name="Salamov A."/>
            <person name="Andreopoulos B."/>
            <person name="Cheng J.F."/>
            <person name="Woyke T."/>
            <person name="Pelin A."/>
            <person name="Henrissat B."/>
            <person name="Reynolds N.K."/>
            <person name="Benny G.L."/>
            <person name="Smith M.E."/>
            <person name="James T.Y."/>
            <person name="Grigoriev I.V."/>
        </authorList>
    </citation>
    <scope>NUCLEOTIDE SEQUENCE [LARGE SCALE GENOMIC DNA]</scope>
    <source>
        <strain evidence="15">RSA 468</strain>
    </source>
</reference>
<evidence type="ECO:0000256" key="12">
    <source>
        <dbReference type="ARBA" id="ARBA00047353"/>
    </source>
</evidence>
<evidence type="ECO:0000256" key="4">
    <source>
        <dbReference type="ARBA" id="ARBA00005432"/>
    </source>
</evidence>
<dbReference type="GO" id="GO:0045547">
    <property type="term" value="F:ditrans,polycis-polyprenyl diphosphate synthase [(2E,6E)-farnesyl diphosphate specific] activity"/>
    <property type="evidence" value="ECO:0007669"/>
    <property type="project" value="UniProtKB-EC"/>
</dbReference>
<dbReference type="AlphaFoldDB" id="A0A4P9ZX70"/>
<dbReference type="Proteomes" id="UP000268162">
    <property type="component" value="Unassembled WGS sequence"/>
</dbReference>
<evidence type="ECO:0000256" key="8">
    <source>
        <dbReference type="ARBA" id="ARBA00022824"/>
    </source>
</evidence>
<keyword evidence="10 13" id="KW-1133">Transmembrane helix</keyword>
<dbReference type="InterPro" id="IPR038887">
    <property type="entry name" value="Nus1/NgBR"/>
</dbReference>
<evidence type="ECO:0000256" key="1">
    <source>
        <dbReference type="ARBA" id="ARBA00001946"/>
    </source>
</evidence>
<dbReference type="InterPro" id="IPR036424">
    <property type="entry name" value="UPP_synth-like_sf"/>
</dbReference>
<evidence type="ECO:0000256" key="5">
    <source>
        <dbReference type="ARBA" id="ARBA00012596"/>
    </source>
</evidence>
<comment type="subcellular location">
    <subcellularLocation>
        <location evidence="2">Endoplasmic reticulum membrane</location>
    </subcellularLocation>
</comment>
<feature type="transmembrane region" description="Helical" evidence="13">
    <location>
        <begin position="6"/>
        <end position="25"/>
    </location>
</feature>
<keyword evidence="11 13" id="KW-0472">Membrane</keyword>
<name>A0A4P9ZX70_9FUNG</name>
<proteinExistence type="inferred from homology"/>
<evidence type="ECO:0000256" key="13">
    <source>
        <dbReference type="SAM" id="Phobius"/>
    </source>
</evidence>
<dbReference type="SUPFAM" id="SSF64005">
    <property type="entry name" value="Undecaprenyl diphosphate synthase"/>
    <property type="match status" value="1"/>
</dbReference>
<keyword evidence="9" id="KW-0460">Magnesium</keyword>
<evidence type="ECO:0000313" key="14">
    <source>
        <dbReference type="EMBL" id="RKP38264.1"/>
    </source>
</evidence>
<accession>A0A4P9ZX70</accession>
<dbReference type="UniPathway" id="UPA00378"/>
<evidence type="ECO:0000256" key="2">
    <source>
        <dbReference type="ARBA" id="ARBA00004586"/>
    </source>
</evidence>
<evidence type="ECO:0000256" key="3">
    <source>
        <dbReference type="ARBA" id="ARBA00004922"/>
    </source>
</evidence>
<comment type="cofactor">
    <cofactor evidence="1">
        <name>Mg(2+)</name>
        <dbReference type="ChEBI" id="CHEBI:18420"/>
    </cofactor>
</comment>
<dbReference type="PANTHER" id="PTHR21528:SF0">
    <property type="entry name" value="DEHYDRODOLICHYL DIPHOSPHATE SYNTHASE COMPLEX SUBUNIT NUS1"/>
    <property type="match status" value="1"/>
</dbReference>
<keyword evidence="6" id="KW-0808">Transferase</keyword>
<organism evidence="14 15">
    <name type="scientific">Dimargaris cristalligena</name>
    <dbReference type="NCBI Taxonomy" id="215637"/>
    <lineage>
        <taxon>Eukaryota</taxon>
        <taxon>Fungi</taxon>
        <taxon>Fungi incertae sedis</taxon>
        <taxon>Zoopagomycota</taxon>
        <taxon>Kickxellomycotina</taxon>
        <taxon>Dimargaritomycetes</taxon>
        <taxon>Dimargaritales</taxon>
        <taxon>Dimargaritaceae</taxon>
        <taxon>Dimargaris</taxon>
    </lineage>
</organism>
<dbReference type="GO" id="GO:1904423">
    <property type="term" value="C:dehydrodolichyl diphosphate synthase complex"/>
    <property type="evidence" value="ECO:0007669"/>
    <property type="project" value="InterPro"/>
</dbReference>
<keyword evidence="7 13" id="KW-0812">Transmembrane</keyword>
<keyword evidence="15" id="KW-1185">Reference proteome</keyword>
<evidence type="ECO:0000256" key="11">
    <source>
        <dbReference type="ARBA" id="ARBA00023136"/>
    </source>
</evidence>
<dbReference type="EMBL" id="ML002385">
    <property type="protein sequence ID" value="RKP38264.1"/>
    <property type="molecule type" value="Genomic_DNA"/>
</dbReference>
<evidence type="ECO:0000256" key="9">
    <source>
        <dbReference type="ARBA" id="ARBA00022842"/>
    </source>
</evidence>
<evidence type="ECO:0000313" key="15">
    <source>
        <dbReference type="Proteomes" id="UP000268162"/>
    </source>
</evidence>
<sequence>MNLVESFYRLILIIAQVLFLVIRSITKFSIRFRDRAENYLFRRQTTHSISTVHALGRLTNFRPVSSELRKLVNGGINPALFQTLRQEYEKLPKVPEHFSFTLPAQYLSARVHLNEGLPRALQWRYYLKDVAKGLFGRHYLGTSAYQRPDHIGTQRGVEATVTTIANVAFWSLAAGIPCLSVFQPQWHVFRGPTESYHWNLIQQTDDEKLERNQNSDITPLSLDLLLQVLEIVQVMAREVAPTPTARSAASFLKKQSREYLENEILPTIQLLKREKNPSPTSSPTPSFALKRIVVVFRGERYPVGPEYKIPETSASSETTSPSTTSDLEIHLFDAKLGLPKLADLTQTLATQVQSGELALDDINVKFVDAKMQLTKFIDPNLVLVTGGPFAMNLYPAWATRYAEVQHAPEYQSIKYPAFRRALYRFAKCSQRFGT</sequence>
<dbReference type="STRING" id="215637.A0A4P9ZX70"/>
<evidence type="ECO:0000256" key="7">
    <source>
        <dbReference type="ARBA" id="ARBA00022692"/>
    </source>
</evidence>
<dbReference type="Gene3D" id="3.40.1180.10">
    <property type="entry name" value="Decaprenyl diphosphate synthase-like"/>
    <property type="match status" value="1"/>
</dbReference>
<evidence type="ECO:0000256" key="6">
    <source>
        <dbReference type="ARBA" id="ARBA00022679"/>
    </source>
</evidence>
<keyword evidence="8" id="KW-0256">Endoplasmic reticulum</keyword>
<protein>
    <recommendedName>
        <fullName evidence="5">ditrans,polycis-polyprenyl diphosphate synthase [(2E,6E)-farnesyldiphosphate specific]</fullName>
        <ecNumber evidence="5">2.5.1.87</ecNumber>
    </recommendedName>
</protein>
<dbReference type="GO" id="GO:0005789">
    <property type="term" value="C:endoplasmic reticulum membrane"/>
    <property type="evidence" value="ECO:0007669"/>
    <property type="project" value="UniProtKB-SubCell"/>
</dbReference>
<comment type="pathway">
    <text evidence="3">Protein modification; protein glycosylation.</text>
</comment>
<dbReference type="PANTHER" id="PTHR21528">
    <property type="entry name" value="DEHYDRODOLICHYL DIPHOSPHATE SYNTHASE COMPLEX SUBUNIT NUS1"/>
    <property type="match status" value="1"/>
</dbReference>
<evidence type="ECO:0000256" key="10">
    <source>
        <dbReference type="ARBA" id="ARBA00022989"/>
    </source>
</evidence>
<gene>
    <name evidence="14" type="ORF">BJ085DRAFT_39713</name>
</gene>
<dbReference type="EC" id="2.5.1.87" evidence="5"/>